<name>A0AAU7C229_9LACO</name>
<dbReference type="RefSeq" id="WP_347980175.1">
    <property type="nucleotide sequence ID" value="NZ_CP154878.1"/>
</dbReference>
<proteinExistence type="predicted"/>
<reference evidence="2" key="1">
    <citation type="submission" date="2024-04" db="EMBL/GenBank/DDBJ databases">
        <title>Limosilactobacillus allomucosae sp. nov., a novel species isolated from wild boar faecal samples as a potential probiotics for domestic pigs.</title>
        <authorList>
            <person name="Chen B."/>
        </authorList>
    </citation>
    <scope>NUCLEOTIDE SEQUENCE</scope>
    <source>
        <strain evidence="2">WILCCON 0051</strain>
    </source>
</reference>
<sequence>MKKDTLWEIMIGTVGGLVFAIGMCMCLIPEWQLFRTGIIVSVVGFLILLLMIPIYRRTHPRKQVKIDWSITLIWLIGVAGALLMGYGMSKTMRGSVSTEEMIIGLVCGCIGLLICVLDYPVYLYVSKKQ</sequence>
<keyword evidence="1" id="KW-0472">Membrane</keyword>
<accession>A0AAU7C229</accession>
<protein>
    <recommendedName>
        <fullName evidence="3">Integral membrane protein</fullName>
    </recommendedName>
</protein>
<evidence type="ECO:0000256" key="1">
    <source>
        <dbReference type="SAM" id="Phobius"/>
    </source>
</evidence>
<feature type="transmembrane region" description="Helical" evidence="1">
    <location>
        <begin position="66"/>
        <end position="89"/>
    </location>
</feature>
<dbReference type="AlphaFoldDB" id="A0AAU7C229"/>
<evidence type="ECO:0008006" key="3">
    <source>
        <dbReference type="Google" id="ProtNLM"/>
    </source>
</evidence>
<feature type="transmembrane region" description="Helical" evidence="1">
    <location>
        <begin position="7"/>
        <end position="28"/>
    </location>
</feature>
<evidence type="ECO:0000313" key="2">
    <source>
        <dbReference type="EMBL" id="XBG95042.1"/>
    </source>
</evidence>
<feature type="transmembrane region" description="Helical" evidence="1">
    <location>
        <begin position="101"/>
        <end position="125"/>
    </location>
</feature>
<gene>
    <name evidence="2" type="ORF">ABC765_08230</name>
</gene>
<keyword evidence="1" id="KW-1133">Transmembrane helix</keyword>
<keyword evidence="1" id="KW-0812">Transmembrane</keyword>
<dbReference type="EMBL" id="CP154878">
    <property type="protein sequence ID" value="XBG95042.1"/>
    <property type="molecule type" value="Genomic_DNA"/>
</dbReference>
<dbReference type="KEGG" id="lalo:ABC765_08230"/>
<organism evidence="2">
    <name type="scientific">Limosilactobacillus allomucosae</name>
    <dbReference type="NCBI Taxonomy" id="3142938"/>
    <lineage>
        <taxon>Bacteria</taxon>
        <taxon>Bacillati</taxon>
        <taxon>Bacillota</taxon>
        <taxon>Bacilli</taxon>
        <taxon>Lactobacillales</taxon>
        <taxon>Lactobacillaceae</taxon>
        <taxon>Limosilactobacillus</taxon>
    </lineage>
</organism>
<feature type="transmembrane region" description="Helical" evidence="1">
    <location>
        <begin position="34"/>
        <end position="54"/>
    </location>
</feature>